<dbReference type="Proteomes" id="UP000006101">
    <property type="component" value="Chromosome"/>
</dbReference>
<dbReference type="KEGG" id="nkr:NKOR_03325"/>
<name>K0B535_9ARCH</name>
<keyword evidence="1" id="KW-1133">Transmembrane helix</keyword>
<protein>
    <submittedName>
        <fullName evidence="2">Uncharacterized protein</fullName>
    </submittedName>
</protein>
<feature type="transmembrane region" description="Helical" evidence="1">
    <location>
        <begin position="7"/>
        <end position="27"/>
    </location>
</feature>
<evidence type="ECO:0000256" key="1">
    <source>
        <dbReference type="SAM" id="Phobius"/>
    </source>
</evidence>
<dbReference type="GeneID" id="13726108"/>
<keyword evidence="1" id="KW-0812">Transmembrane</keyword>
<evidence type="ECO:0000313" key="3">
    <source>
        <dbReference type="Proteomes" id="UP000006101"/>
    </source>
</evidence>
<sequence length="78" mass="8270">MSKSRNFIGIGIASVAIIMVFLFTNIFDLAEPAVGQYVVSAKENVSQVDGEDVVSGAELLSSSIANETSKIKIQNPLP</sequence>
<keyword evidence="3" id="KW-1185">Reference proteome</keyword>
<organism evidence="2 3">
    <name type="scientific">Candidatus Nitrosopumilus koreensis AR1</name>
    <dbReference type="NCBI Taxonomy" id="1229908"/>
    <lineage>
        <taxon>Archaea</taxon>
        <taxon>Nitrososphaerota</taxon>
        <taxon>Nitrososphaeria</taxon>
        <taxon>Nitrosopumilales</taxon>
        <taxon>Nitrosopumilaceae</taxon>
        <taxon>Nitrosopumilus</taxon>
    </lineage>
</organism>
<gene>
    <name evidence="2" type="ORF">NKOR_03325</name>
</gene>
<reference evidence="2 3" key="1">
    <citation type="journal article" date="2012" name="J. Bacteriol.">
        <title>Draft Genome Sequence of an Ammonia-Oxidizing Archaeon, "Candidatus Nitrosopumilus koreensis" AR1, from Marine Sediment.</title>
        <authorList>
            <person name="Park S.J."/>
            <person name="Kim J.G."/>
            <person name="Jung M.Y."/>
            <person name="Kim S.J."/>
            <person name="Cha I.T."/>
            <person name="Kwon K."/>
            <person name="Lee J.H."/>
            <person name="Rhee S.K."/>
        </authorList>
    </citation>
    <scope>NUCLEOTIDE SEQUENCE [LARGE SCALE GENOMIC DNA]</scope>
    <source>
        <strain evidence="2 3">AR1</strain>
    </source>
</reference>
<evidence type="ECO:0000313" key="2">
    <source>
        <dbReference type="EMBL" id="AFS80559.1"/>
    </source>
</evidence>
<dbReference type="HOGENOM" id="CLU_2613417_0_0_2"/>
<accession>K0B535</accession>
<dbReference type="EMBL" id="CP003842">
    <property type="protein sequence ID" value="AFS80559.1"/>
    <property type="molecule type" value="Genomic_DNA"/>
</dbReference>
<dbReference type="STRING" id="1229908.NKOR_03325"/>
<keyword evidence="1" id="KW-0472">Membrane</keyword>
<dbReference type="RefSeq" id="WP_014962947.1">
    <property type="nucleotide sequence ID" value="NC_018655.1"/>
</dbReference>
<dbReference type="PATRIC" id="fig|1229908.8.peg.712"/>
<dbReference type="AlphaFoldDB" id="K0B535"/>
<proteinExistence type="predicted"/>